<dbReference type="Proteomes" id="UP000184330">
    <property type="component" value="Unassembled WGS sequence"/>
</dbReference>
<accession>A0A1L7XDR9</accession>
<keyword evidence="4" id="KW-1185">Reference proteome</keyword>
<proteinExistence type="predicted"/>
<gene>
    <name evidence="3" type="ORF">PAC_13059</name>
</gene>
<evidence type="ECO:0000313" key="4">
    <source>
        <dbReference type="Proteomes" id="UP000184330"/>
    </source>
</evidence>
<evidence type="ECO:0000313" key="3">
    <source>
        <dbReference type="EMBL" id="CZR63162.1"/>
    </source>
</evidence>
<dbReference type="EMBL" id="FJOG01000023">
    <property type="protein sequence ID" value="CZR63162.1"/>
    <property type="molecule type" value="Genomic_DNA"/>
</dbReference>
<protein>
    <submittedName>
        <fullName evidence="3">Uncharacterized protein</fullName>
    </submittedName>
</protein>
<feature type="signal peptide" evidence="2">
    <location>
        <begin position="1"/>
        <end position="21"/>
    </location>
</feature>
<dbReference type="AlphaFoldDB" id="A0A1L7XDR9"/>
<feature type="region of interest" description="Disordered" evidence="1">
    <location>
        <begin position="411"/>
        <end position="433"/>
    </location>
</feature>
<evidence type="ECO:0000256" key="2">
    <source>
        <dbReference type="SAM" id="SignalP"/>
    </source>
</evidence>
<feature type="region of interest" description="Disordered" evidence="1">
    <location>
        <begin position="304"/>
        <end position="328"/>
    </location>
</feature>
<feature type="region of interest" description="Disordered" evidence="1">
    <location>
        <begin position="160"/>
        <end position="185"/>
    </location>
</feature>
<feature type="compositionally biased region" description="Polar residues" evidence="1">
    <location>
        <begin position="419"/>
        <end position="429"/>
    </location>
</feature>
<reference evidence="3 4" key="1">
    <citation type="submission" date="2016-03" db="EMBL/GenBank/DDBJ databases">
        <authorList>
            <person name="Ploux O."/>
        </authorList>
    </citation>
    <scope>NUCLEOTIDE SEQUENCE [LARGE SCALE GENOMIC DNA]</scope>
    <source>
        <strain evidence="3 4">UAMH 11012</strain>
    </source>
</reference>
<name>A0A1L7XDR9_9HELO</name>
<evidence type="ECO:0000256" key="1">
    <source>
        <dbReference type="SAM" id="MobiDB-lite"/>
    </source>
</evidence>
<keyword evidence="2" id="KW-0732">Signal</keyword>
<sequence length="834" mass="83113">MMPVSLFVLWAALQYGSLVAGDDILPGMSRVFLNTTSATLTSSESSTTSSVPLSTVKPLGVPDHGPTHFTGTLSTSRPVVTVIGGHTVTDGSYVDSMGDTVTVATSFSLSPVGVSLGIPTENVSTLPWTGRILTDPVPQTSNIISSSLASESFLVSTAAPSNSSASAWPSTASVSSNSSTSKLTNTTWSSTTSLVSGNRSSTPTSIIIATPGNLTIYTSVATVTPRRGNISLTSTSYSATYTLFQNVSTCSTLPPDEPVTVWVILPNTTTTTMTVTGNLSTSFTTLPEFTPPVYCPTPTYTLPPGGPTSGLNGSSVRTSAAKSGPQQSLSISTTVPLFIMPPHPTVTTTVTDSSGLSSTIVYIPGYSSVAGGESPGRLTITSITTSKNGITEITSATLPSYGNPNNDKVTVTSSSVPPDSNQWVPQTEPSHARPTPITTIYAGNPAATTPLTEVVGGVTVVAAPSKAIIGSQTVVIGPAPQTVTEAGQTFTVLPNEIDGPSVVISIPTYTAGGVFVESPSPTTINGVSIGIGGGSGGSTVVIGGTSFDVGPGAPEKTVVAKGQTIVVGSGGIQFDSTTITAAPNPASTPTNIAVVGGSIITAVGSSVAVIDGQTITYGPSTPQTTTIFNGETITIGPAGVVFHGSTIGGTALNPASSQIGIVGGVSITEIGSSIAVIAGTTFTIGPGAKPTTATISGQTVSAGPDGLSDGAFSWNPFPSATQTLTAGGITFSELGSSLVVIGSQTFTIGPGAKPTTDVYGGQTISIGPGGVGFSTTTFTNFGAGTGTGTATGTAAGTAAGSTTTTKKKNGAEGLSRPAFGVLGIFMVVSIGWLL</sequence>
<feature type="compositionally biased region" description="Polar residues" evidence="1">
    <location>
        <begin position="309"/>
        <end position="328"/>
    </location>
</feature>
<feature type="chain" id="PRO_5013063868" evidence="2">
    <location>
        <begin position="22"/>
        <end position="834"/>
    </location>
</feature>
<dbReference type="OrthoDB" id="5420777at2759"/>
<organism evidence="3 4">
    <name type="scientific">Phialocephala subalpina</name>
    <dbReference type="NCBI Taxonomy" id="576137"/>
    <lineage>
        <taxon>Eukaryota</taxon>
        <taxon>Fungi</taxon>
        <taxon>Dikarya</taxon>
        <taxon>Ascomycota</taxon>
        <taxon>Pezizomycotina</taxon>
        <taxon>Leotiomycetes</taxon>
        <taxon>Helotiales</taxon>
        <taxon>Mollisiaceae</taxon>
        <taxon>Phialocephala</taxon>
        <taxon>Phialocephala fortinii species complex</taxon>
    </lineage>
</organism>